<evidence type="ECO:0000256" key="5">
    <source>
        <dbReference type="ARBA" id="ARBA00022801"/>
    </source>
</evidence>
<keyword evidence="1" id="KW-0808">Transferase</keyword>
<dbReference type="PROSITE" id="PS50994">
    <property type="entry name" value="INTEGRASE"/>
    <property type="match status" value="1"/>
</dbReference>
<feature type="domain" description="Integrase catalytic" evidence="8">
    <location>
        <begin position="442"/>
        <end position="535"/>
    </location>
</feature>
<keyword evidence="2" id="KW-0548">Nucleotidyltransferase</keyword>
<keyword evidence="4" id="KW-0255">Endonuclease</keyword>
<gene>
    <name evidence="9" type="ORF">H310_06555</name>
</gene>
<dbReference type="RefSeq" id="XP_008869890.1">
    <property type="nucleotide sequence ID" value="XM_008871668.1"/>
</dbReference>
<dbReference type="CDD" id="cd00024">
    <property type="entry name" value="CD_CSD"/>
    <property type="match status" value="1"/>
</dbReference>
<dbReference type="PANTHER" id="PTHR37984:SF5">
    <property type="entry name" value="PROTEIN NYNRIN-LIKE"/>
    <property type="match status" value="1"/>
</dbReference>
<dbReference type="InterPro" id="IPR043128">
    <property type="entry name" value="Rev_trsase/Diguanyl_cyclase"/>
</dbReference>
<name>A0A024U4V8_9STRA</name>
<dbReference type="GO" id="GO:0003676">
    <property type="term" value="F:nucleic acid binding"/>
    <property type="evidence" value="ECO:0007669"/>
    <property type="project" value="InterPro"/>
</dbReference>
<dbReference type="SUPFAM" id="SSF56672">
    <property type="entry name" value="DNA/RNA polymerases"/>
    <property type="match status" value="1"/>
</dbReference>
<dbReference type="GO" id="GO:0015074">
    <property type="term" value="P:DNA integration"/>
    <property type="evidence" value="ECO:0007669"/>
    <property type="project" value="InterPro"/>
</dbReference>
<proteinExistence type="predicted"/>
<sequence length="611" mass="67766">RPVMESLGFSTDALLVKARSLNSNGIYMLPSESKDNGHRRREVEVKPTLAAKVEDARILGLHSEEVVRLKQLLAKFVDAFRTDPMPNLDTAMVVLVGTSVHFTLDWTNGGQTEAVSFCQSAPHQMFGELLFRGLLAWLDDLLGAATTPNESVRLLEHVLEICASLELKLHPKKCAFFLQEAEWCGKVISSVGSRRRLPTSSSSYVRPTGCGRASHSQLIDPLRRLLEVGTKLSRSAKKSALAKIPVSAMGHPRQDMAVCLFTDASEGFCGTVATQVLPEDLEFALAYCVKEAFAVVEACKCLDYLVIHPDGFRLFTDHRNPVYIFTPPGQSPNMAKYQSDKLQRWALVVSMSTFPCTIESVFTPTPQGFRMTDGPVGPQISEESTPSRRPTTWNDDMKFYVTPNDEIWVPYHDLDLEKWFRVSPLHLCGWDMVPRPLGSALHAECPNELIHVDWLSLPKSDEGLKHVLVVKDDLSGFVRLFPSRTADATATAAALMDWFTTFGIVTTWVSDDEMLRDVSGRSEKLRGQAKKQGVKWTNVDVGDYVLVGLKLYSEAANGTAEDLMDQAAYGDGGFHVEDLLAAPVVNGQHTILVKWLSLENEEASWEPALNL</sequence>
<dbReference type="STRING" id="157072.A0A024U4V8"/>
<dbReference type="InterPro" id="IPR016197">
    <property type="entry name" value="Chromo-like_dom_sf"/>
</dbReference>
<feature type="non-terminal residue" evidence="9">
    <location>
        <position position="1"/>
    </location>
</feature>
<dbReference type="InterPro" id="IPR050951">
    <property type="entry name" value="Retrovirus_Pol_polyprotein"/>
</dbReference>
<dbReference type="eggNOG" id="KOG0017">
    <property type="taxonomic scope" value="Eukaryota"/>
</dbReference>
<dbReference type="PANTHER" id="PTHR37984">
    <property type="entry name" value="PROTEIN CBG26694"/>
    <property type="match status" value="1"/>
</dbReference>
<protein>
    <recommendedName>
        <fullName evidence="10">Chromo domain-containing protein</fullName>
    </recommendedName>
</protein>
<evidence type="ECO:0000313" key="9">
    <source>
        <dbReference type="EMBL" id="ETW00892.1"/>
    </source>
</evidence>
<dbReference type="InterPro" id="IPR000953">
    <property type="entry name" value="Chromo/chromo_shadow_dom"/>
</dbReference>
<evidence type="ECO:0000259" key="7">
    <source>
        <dbReference type="PROSITE" id="PS50013"/>
    </source>
</evidence>
<keyword evidence="6" id="KW-0695">RNA-directed DNA polymerase</keyword>
<dbReference type="GO" id="GO:0004519">
    <property type="term" value="F:endonuclease activity"/>
    <property type="evidence" value="ECO:0007669"/>
    <property type="project" value="UniProtKB-KW"/>
</dbReference>
<dbReference type="Gene3D" id="2.40.50.40">
    <property type="match status" value="1"/>
</dbReference>
<evidence type="ECO:0000256" key="2">
    <source>
        <dbReference type="ARBA" id="ARBA00022695"/>
    </source>
</evidence>
<dbReference type="EMBL" id="KI913963">
    <property type="protein sequence ID" value="ETW00892.1"/>
    <property type="molecule type" value="Genomic_DNA"/>
</dbReference>
<dbReference type="SUPFAM" id="SSF53098">
    <property type="entry name" value="Ribonuclease H-like"/>
    <property type="match status" value="1"/>
</dbReference>
<dbReference type="Pfam" id="PF17917">
    <property type="entry name" value="RT_RNaseH"/>
    <property type="match status" value="1"/>
</dbReference>
<evidence type="ECO:0000256" key="1">
    <source>
        <dbReference type="ARBA" id="ARBA00022679"/>
    </source>
</evidence>
<dbReference type="VEuPathDB" id="FungiDB:H310_06555"/>
<evidence type="ECO:0008006" key="10">
    <source>
        <dbReference type="Google" id="ProtNLM"/>
    </source>
</evidence>
<dbReference type="InterPro" id="IPR041373">
    <property type="entry name" value="RT_RNaseH"/>
</dbReference>
<dbReference type="PROSITE" id="PS50013">
    <property type="entry name" value="CHROMO_2"/>
    <property type="match status" value="1"/>
</dbReference>
<feature type="domain" description="Chromo" evidence="7">
    <location>
        <begin position="574"/>
        <end position="611"/>
    </location>
</feature>
<dbReference type="InterPro" id="IPR001584">
    <property type="entry name" value="Integrase_cat-core"/>
</dbReference>
<dbReference type="InterPro" id="IPR012337">
    <property type="entry name" value="RNaseH-like_sf"/>
</dbReference>
<reference evidence="9" key="1">
    <citation type="submission" date="2013-12" db="EMBL/GenBank/DDBJ databases">
        <title>The Genome Sequence of Aphanomyces invadans NJM9701.</title>
        <authorList>
            <consortium name="The Broad Institute Genomics Platform"/>
            <person name="Russ C."/>
            <person name="Tyler B."/>
            <person name="van West P."/>
            <person name="Dieguez-Uribeondo J."/>
            <person name="Young S.K."/>
            <person name="Zeng Q."/>
            <person name="Gargeya S."/>
            <person name="Fitzgerald M."/>
            <person name="Abouelleil A."/>
            <person name="Alvarado L."/>
            <person name="Chapman S.B."/>
            <person name="Gainer-Dewar J."/>
            <person name="Goldberg J."/>
            <person name="Griggs A."/>
            <person name="Gujja S."/>
            <person name="Hansen M."/>
            <person name="Howarth C."/>
            <person name="Imamovic A."/>
            <person name="Ireland A."/>
            <person name="Larimer J."/>
            <person name="McCowan C."/>
            <person name="Murphy C."/>
            <person name="Pearson M."/>
            <person name="Poon T.W."/>
            <person name="Priest M."/>
            <person name="Roberts A."/>
            <person name="Saif S."/>
            <person name="Shea T."/>
            <person name="Sykes S."/>
            <person name="Wortman J."/>
            <person name="Nusbaum C."/>
            <person name="Birren B."/>
        </authorList>
    </citation>
    <scope>NUCLEOTIDE SEQUENCE [LARGE SCALE GENOMIC DNA]</scope>
    <source>
        <strain evidence="9">NJM9701</strain>
    </source>
</reference>
<dbReference type="InterPro" id="IPR043502">
    <property type="entry name" value="DNA/RNA_pol_sf"/>
</dbReference>
<dbReference type="GO" id="GO:0003964">
    <property type="term" value="F:RNA-directed DNA polymerase activity"/>
    <property type="evidence" value="ECO:0007669"/>
    <property type="project" value="UniProtKB-KW"/>
</dbReference>
<dbReference type="GeneID" id="20083605"/>
<organism evidence="9">
    <name type="scientific">Aphanomyces invadans</name>
    <dbReference type="NCBI Taxonomy" id="157072"/>
    <lineage>
        <taxon>Eukaryota</taxon>
        <taxon>Sar</taxon>
        <taxon>Stramenopiles</taxon>
        <taxon>Oomycota</taxon>
        <taxon>Saprolegniomycetes</taxon>
        <taxon>Saprolegniales</taxon>
        <taxon>Verrucalvaceae</taxon>
        <taxon>Aphanomyces</taxon>
    </lineage>
</organism>
<dbReference type="AlphaFoldDB" id="A0A024U4V8"/>
<evidence type="ECO:0000256" key="6">
    <source>
        <dbReference type="ARBA" id="ARBA00022918"/>
    </source>
</evidence>
<dbReference type="Gene3D" id="3.30.70.270">
    <property type="match status" value="1"/>
</dbReference>
<dbReference type="Gene3D" id="3.30.420.10">
    <property type="entry name" value="Ribonuclease H-like superfamily/Ribonuclease H"/>
    <property type="match status" value="1"/>
</dbReference>
<keyword evidence="5" id="KW-0378">Hydrolase</keyword>
<dbReference type="SUPFAM" id="SSF54160">
    <property type="entry name" value="Chromo domain-like"/>
    <property type="match status" value="1"/>
</dbReference>
<dbReference type="InterPro" id="IPR036397">
    <property type="entry name" value="RNaseH_sf"/>
</dbReference>
<dbReference type="OrthoDB" id="78260at2759"/>
<accession>A0A024U4V8</accession>
<evidence type="ECO:0000256" key="3">
    <source>
        <dbReference type="ARBA" id="ARBA00022722"/>
    </source>
</evidence>
<evidence type="ECO:0000256" key="4">
    <source>
        <dbReference type="ARBA" id="ARBA00022759"/>
    </source>
</evidence>
<dbReference type="GO" id="GO:0016787">
    <property type="term" value="F:hydrolase activity"/>
    <property type="evidence" value="ECO:0007669"/>
    <property type="project" value="UniProtKB-KW"/>
</dbReference>
<keyword evidence="3" id="KW-0540">Nuclease</keyword>
<evidence type="ECO:0000259" key="8">
    <source>
        <dbReference type="PROSITE" id="PS50994"/>
    </source>
</evidence>